<dbReference type="PATRIC" id="fig|1354251.4.peg.1136"/>
<dbReference type="Pfam" id="PF09994">
    <property type="entry name" value="T6SS_Tle1-like_cat"/>
    <property type="match status" value="1"/>
</dbReference>
<dbReference type="PANTHER" id="PTHR33840">
    <property type="match status" value="1"/>
</dbReference>
<dbReference type="InterPro" id="IPR008727">
    <property type="entry name" value="PAAR_motif"/>
</dbReference>
<accession>A0A1B7IS97</accession>
<dbReference type="RefSeq" id="WP_064557873.1">
    <property type="nucleotide sequence ID" value="NZ_LXER01000011.1"/>
</dbReference>
<evidence type="ECO:0000259" key="2">
    <source>
        <dbReference type="Pfam" id="PF09994"/>
    </source>
</evidence>
<dbReference type="OrthoDB" id="4378831at2"/>
<evidence type="ECO:0000313" key="4">
    <source>
        <dbReference type="Proteomes" id="UP000078410"/>
    </source>
</evidence>
<protein>
    <recommendedName>
        <fullName evidence="2">T6SS Phospholipase effector Tle1-like catalytic domain-containing protein</fullName>
    </recommendedName>
</protein>
<dbReference type="PANTHER" id="PTHR33840:SF1">
    <property type="entry name" value="TLE1 PHOSPHOLIPASE DOMAIN-CONTAINING PROTEIN"/>
    <property type="match status" value="1"/>
</dbReference>
<proteinExistence type="predicted"/>
<organism evidence="3 4">
    <name type="scientific">Buttiauxella brennerae ATCC 51605</name>
    <dbReference type="NCBI Taxonomy" id="1354251"/>
    <lineage>
        <taxon>Bacteria</taxon>
        <taxon>Pseudomonadati</taxon>
        <taxon>Pseudomonadota</taxon>
        <taxon>Gammaproteobacteria</taxon>
        <taxon>Enterobacterales</taxon>
        <taxon>Enterobacteriaceae</taxon>
        <taxon>Buttiauxella</taxon>
    </lineage>
</organism>
<dbReference type="Pfam" id="PF05488">
    <property type="entry name" value="PAAR_motif"/>
    <property type="match status" value="1"/>
</dbReference>
<sequence length="641" mass="70015">MTKGYFLHIGDDTTCGGKILTGSATLRFHEIPDARVGDKVTCGKFMGIFDIVGGLPKRRNEGLLLAGTLHSVSSCPCRATFIPSIENGYQKRAVILPELPDLFGGNDPEDEVEQYGQSAKRKKKPEQDAFSTSNEKEAGNKTPPPKKKREITLTIGVFFDGTGNNAINVENMINAVSGEHFDINSSDAQSILAESVKVKKGLTGFGASSYTSYYSNIHWLNILYKTDVSVDTGMAQQAIYIEGIGTDAGKSDSMTGKGLGTSDAGVIAKTDNAVISLPGTIQKAVTELIKNLNDEELIINALEFDIFGFSRGAAAARHFANRVQSEELAIIDAIRTGLGKVEYHGAPAGKTRFIGIFDTVAAIGTPANGLNPHSADTGDVNIVLHPGVAEKVFQITAQNEFRYNFALNSVKPAWPELALPGCHSDIGGGYLPVEVENLFLTRPLGETVLLEKPDYETQVYQQTIKNRELLAVTPGIDYIVRNSEIINKTWFDDKMPQDRYGNFQKRSFAALLLNKRLVKNDWSKVVLRVMLDAAQDAGVLFDPIRETNENIRLPFELLTYCDKAITLGRLTRNGKTMAAFTAGEIELIAKDYIHCSANWDAVETDGNGNIKGGAAVANVIFTNRPDENWIRTEYNMDGKQI</sequence>
<dbReference type="Proteomes" id="UP000078410">
    <property type="component" value="Unassembled WGS sequence"/>
</dbReference>
<dbReference type="CDD" id="cd14744">
    <property type="entry name" value="PAAR_CT_2"/>
    <property type="match status" value="1"/>
</dbReference>
<dbReference type="InterPro" id="IPR018712">
    <property type="entry name" value="Tle1-like_cat"/>
</dbReference>
<name>A0A1B7IS97_9ENTR</name>
<gene>
    <name evidence="3" type="ORF">M975_1109</name>
</gene>
<dbReference type="EMBL" id="LXER01000011">
    <property type="protein sequence ID" value="OAT32672.1"/>
    <property type="molecule type" value="Genomic_DNA"/>
</dbReference>
<dbReference type="AlphaFoldDB" id="A0A1B7IS97"/>
<evidence type="ECO:0000256" key="1">
    <source>
        <dbReference type="SAM" id="MobiDB-lite"/>
    </source>
</evidence>
<evidence type="ECO:0000313" key="3">
    <source>
        <dbReference type="EMBL" id="OAT32672.1"/>
    </source>
</evidence>
<keyword evidence="4" id="KW-1185">Reference proteome</keyword>
<reference evidence="3 4" key="1">
    <citation type="submission" date="2016-04" db="EMBL/GenBank/DDBJ databases">
        <title>ATOL: Assembling a taxonomically balanced genome-scale reconstruction of the evolutionary history of the Enterobacteriaceae.</title>
        <authorList>
            <person name="Plunkett G.III."/>
            <person name="Neeno-Eckwall E.C."/>
            <person name="Glasner J.D."/>
            <person name="Perna N.T."/>
        </authorList>
    </citation>
    <scope>NUCLEOTIDE SEQUENCE [LARGE SCALE GENOMIC DNA]</scope>
    <source>
        <strain evidence="3 4">ATCC 51605</strain>
    </source>
</reference>
<comment type="caution">
    <text evidence="3">The sequence shown here is derived from an EMBL/GenBank/DDBJ whole genome shotgun (WGS) entry which is preliminary data.</text>
</comment>
<feature type="region of interest" description="Disordered" evidence="1">
    <location>
        <begin position="100"/>
        <end position="147"/>
    </location>
</feature>
<feature type="domain" description="T6SS Phospholipase effector Tle1-like catalytic" evidence="2">
    <location>
        <begin position="347"/>
        <end position="434"/>
    </location>
</feature>